<feature type="domain" description="Replication protein A OB" evidence="10">
    <location>
        <begin position="123"/>
        <end position="220"/>
    </location>
</feature>
<organism evidence="11 12">
    <name type="scientific">Cryptosporidium muris (strain RN66)</name>
    <dbReference type="NCBI Taxonomy" id="441375"/>
    <lineage>
        <taxon>Eukaryota</taxon>
        <taxon>Sar</taxon>
        <taxon>Alveolata</taxon>
        <taxon>Apicomplexa</taxon>
        <taxon>Conoidasida</taxon>
        <taxon>Coccidia</taxon>
        <taxon>Eucoccidiorida</taxon>
        <taxon>Eimeriorina</taxon>
        <taxon>Cryptosporidiidae</taxon>
        <taxon>Cryptosporidium</taxon>
    </lineage>
</organism>
<evidence type="ECO:0000256" key="3">
    <source>
        <dbReference type="ARBA" id="ARBA00022705"/>
    </source>
</evidence>
<evidence type="ECO:0000313" key="11">
    <source>
        <dbReference type="EMBL" id="EEA07261.1"/>
    </source>
</evidence>
<name>B6AGC0_CRYMR</name>
<dbReference type="GO" id="GO:0006260">
    <property type="term" value="P:DNA replication"/>
    <property type="evidence" value="ECO:0007669"/>
    <property type="project" value="UniProtKB-KW"/>
</dbReference>
<dbReference type="InterPro" id="IPR031657">
    <property type="entry name" value="REPA_OB_2"/>
</dbReference>
<dbReference type="CDD" id="cd04475">
    <property type="entry name" value="RPA1_DBD_B"/>
    <property type="match status" value="1"/>
</dbReference>
<evidence type="ECO:0000256" key="2">
    <source>
        <dbReference type="ARBA" id="ARBA00005690"/>
    </source>
</evidence>
<keyword evidence="6" id="KW-0862">Zinc</keyword>
<dbReference type="EMBL" id="DS989732">
    <property type="protein sequence ID" value="EEA07261.1"/>
    <property type="molecule type" value="Genomic_DNA"/>
</dbReference>
<dbReference type="PANTHER" id="PTHR47165">
    <property type="entry name" value="OS03G0429900 PROTEIN"/>
    <property type="match status" value="1"/>
</dbReference>
<keyword evidence="7" id="KW-0238">DNA-binding</keyword>
<dbReference type="eggNOG" id="KOG0851">
    <property type="taxonomic scope" value="Eukaryota"/>
</dbReference>
<reference evidence="11" key="1">
    <citation type="submission" date="2008-06" db="EMBL/GenBank/DDBJ databases">
        <authorList>
            <person name="Lorenzi H."/>
            <person name="Inman J."/>
            <person name="Miller J."/>
            <person name="Schobel S."/>
            <person name="Amedeo P."/>
            <person name="Caler E.V."/>
            <person name="da Silva J."/>
        </authorList>
    </citation>
    <scope>NUCLEOTIDE SEQUENCE [LARGE SCALE GENOMIC DNA]</scope>
    <source>
        <strain evidence="11">RN66</strain>
    </source>
</reference>
<sequence>MPIREVNVNRQIITLKGRVIEKSRTLQTLRNDLKFFHIDLIDKDGDTIKVKFWRNKAEEYYNKIEQGDVYIFKCTGSDVAVSNARFNNTSNPYEINFSERCKITKVEHDETISKDPQYRFLSIKDIRNMNTPCTVDIIGIIKSSSPLSKVISRRNNEEIPRRNIVIVDDSEYQLNVTLWGDLASIDDEILSNNPVVAFKNLQIRDFQGKQGSTLNGRSMIDFNLKNDRMNKVKSWFIEYGQTTKFQSINTTVIQSSNFPMDKLTLEKSLKEVRILMDENSYSSNQTYSVLARISRIGFPNSIGQNISEKKPSLTYDACPKCKKKVLNNSYCEKCDESVIADTKYMFPVTIEDYTSSLSVRCFHNIGSIVLSGLESSECKQMELRNDVKLNFLLGFKYLWQYLNLRITLRMEEYNNQKKTQAIIQSAEIIDFDLITNKMLVNLKNKLGISIKRDSPFEYLDHNVTKKPFHSLSEIF</sequence>
<dbReference type="PANTHER" id="PTHR47165:SF4">
    <property type="entry name" value="OS03G0429900 PROTEIN"/>
    <property type="match status" value="1"/>
</dbReference>
<dbReference type="Pfam" id="PF16900">
    <property type="entry name" value="REPA_OB_2"/>
    <property type="match status" value="1"/>
</dbReference>
<keyword evidence="8" id="KW-0539">Nucleus</keyword>
<dbReference type="InterPro" id="IPR013955">
    <property type="entry name" value="Rep_factor-A_C"/>
</dbReference>
<dbReference type="Gene3D" id="2.40.50.140">
    <property type="entry name" value="Nucleic acid-binding proteins"/>
    <property type="match status" value="3"/>
</dbReference>
<dbReference type="VEuPathDB" id="CryptoDB:CMU_001320"/>
<evidence type="ECO:0000256" key="5">
    <source>
        <dbReference type="ARBA" id="ARBA00022771"/>
    </source>
</evidence>
<dbReference type="SUPFAM" id="SSF50249">
    <property type="entry name" value="Nucleic acid-binding proteins"/>
    <property type="match status" value="3"/>
</dbReference>
<feature type="domain" description="Replication factor A C-terminal" evidence="9">
    <location>
        <begin position="309"/>
        <end position="432"/>
    </location>
</feature>
<proteinExistence type="inferred from homology"/>
<keyword evidence="12" id="KW-1185">Reference proteome</keyword>
<protein>
    <submittedName>
        <fullName evidence="11">OB-fold nucleic acid binding domain-containing protein</fullName>
    </submittedName>
</protein>
<dbReference type="FunFam" id="2.40.50.140:FF:000041">
    <property type="entry name" value="Replication protein A subunit"/>
    <property type="match status" value="1"/>
</dbReference>
<evidence type="ECO:0000256" key="4">
    <source>
        <dbReference type="ARBA" id="ARBA00022723"/>
    </source>
</evidence>
<evidence type="ECO:0000259" key="10">
    <source>
        <dbReference type="Pfam" id="PF16900"/>
    </source>
</evidence>
<dbReference type="InterPro" id="IPR012340">
    <property type="entry name" value="NA-bd_OB-fold"/>
</dbReference>
<accession>B6AGC0</accession>
<evidence type="ECO:0000259" key="9">
    <source>
        <dbReference type="Pfam" id="PF08646"/>
    </source>
</evidence>
<evidence type="ECO:0000256" key="7">
    <source>
        <dbReference type="ARBA" id="ARBA00023125"/>
    </source>
</evidence>
<evidence type="ECO:0000313" key="12">
    <source>
        <dbReference type="Proteomes" id="UP000001460"/>
    </source>
</evidence>
<comment type="subcellular location">
    <subcellularLocation>
        <location evidence="1">Nucleus</location>
    </subcellularLocation>
</comment>
<dbReference type="GO" id="GO:0008270">
    <property type="term" value="F:zinc ion binding"/>
    <property type="evidence" value="ECO:0007669"/>
    <property type="project" value="UniProtKB-KW"/>
</dbReference>
<dbReference type="OrthoDB" id="1751331at2759"/>
<dbReference type="FunFam" id="2.40.50.140:FF:000064">
    <property type="entry name" value="Replication protein A subunit"/>
    <property type="match status" value="1"/>
</dbReference>
<dbReference type="AlphaFoldDB" id="B6AGC0"/>
<dbReference type="GeneID" id="6996790"/>
<dbReference type="RefSeq" id="XP_002141610.1">
    <property type="nucleotide sequence ID" value="XM_002141574.1"/>
</dbReference>
<dbReference type="Proteomes" id="UP000001460">
    <property type="component" value="Unassembled WGS sequence"/>
</dbReference>
<dbReference type="CDD" id="cd04474">
    <property type="entry name" value="RPA1_DBD_A"/>
    <property type="match status" value="1"/>
</dbReference>
<dbReference type="GO" id="GO:0003677">
    <property type="term" value="F:DNA binding"/>
    <property type="evidence" value="ECO:0007669"/>
    <property type="project" value="UniProtKB-KW"/>
</dbReference>
<dbReference type="STRING" id="441375.B6AGC0"/>
<evidence type="ECO:0000256" key="1">
    <source>
        <dbReference type="ARBA" id="ARBA00004123"/>
    </source>
</evidence>
<evidence type="ECO:0000256" key="8">
    <source>
        <dbReference type="ARBA" id="ARBA00023242"/>
    </source>
</evidence>
<keyword evidence="5" id="KW-0863">Zinc-finger</keyword>
<dbReference type="GO" id="GO:0005634">
    <property type="term" value="C:nucleus"/>
    <property type="evidence" value="ECO:0007669"/>
    <property type="project" value="UniProtKB-SubCell"/>
</dbReference>
<keyword evidence="4" id="KW-0479">Metal-binding</keyword>
<gene>
    <name evidence="11" type="ORF">CMU_001320</name>
</gene>
<evidence type="ECO:0000256" key="6">
    <source>
        <dbReference type="ARBA" id="ARBA00022833"/>
    </source>
</evidence>
<comment type="similarity">
    <text evidence="2">Belongs to the replication factor A protein 1 family.</text>
</comment>
<keyword evidence="3" id="KW-0235">DNA replication</keyword>
<dbReference type="OMA" id="VIRAVFW"/>
<dbReference type="Pfam" id="PF08646">
    <property type="entry name" value="Rep_fac-A_C"/>
    <property type="match status" value="1"/>
</dbReference>